<evidence type="ECO:0000313" key="3">
    <source>
        <dbReference type="Proteomes" id="UP001155240"/>
    </source>
</evidence>
<proteinExistence type="predicted"/>
<name>A0A9X2IRL1_9MICO</name>
<keyword evidence="1" id="KW-1133">Transmembrane helix</keyword>
<feature type="transmembrane region" description="Helical" evidence="1">
    <location>
        <begin position="64"/>
        <end position="83"/>
    </location>
</feature>
<feature type="transmembrane region" description="Helical" evidence="1">
    <location>
        <begin position="103"/>
        <end position="120"/>
    </location>
</feature>
<evidence type="ECO:0000256" key="1">
    <source>
        <dbReference type="SAM" id="Phobius"/>
    </source>
</evidence>
<feature type="transmembrane region" description="Helical" evidence="1">
    <location>
        <begin position="38"/>
        <end position="58"/>
    </location>
</feature>
<keyword evidence="1" id="KW-0812">Transmembrane</keyword>
<dbReference type="RefSeq" id="WP_251945049.1">
    <property type="nucleotide sequence ID" value="NZ_JAMRYM010000027.1"/>
</dbReference>
<dbReference type="EMBL" id="JAMRYM010000027">
    <property type="protein sequence ID" value="MCM6762430.1"/>
    <property type="molecule type" value="Genomic_DNA"/>
</dbReference>
<keyword evidence="1" id="KW-0472">Membrane</keyword>
<evidence type="ECO:0000313" key="2">
    <source>
        <dbReference type="EMBL" id="MCM6762430.1"/>
    </source>
</evidence>
<feature type="transmembrane region" description="Helical" evidence="1">
    <location>
        <begin position="6"/>
        <end position="26"/>
    </location>
</feature>
<reference evidence="2" key="1">
    <citation type="submission" date="2022-06" db="EMBL/GenBank/DDBJ databases">
        <title>Whole genome shotgun sequencing (WGS) of Rathayibacter sp. ZW T2_19, isolated from stored onions (Allium cepa).</title>
        <authorList>
            <person name="Stoll D.A."/>
            <person name="Huch M."/>
        </authorList>
    </citation>
    <scope>NUCLEOTIDE SEQUENCE</scope>
    <source>
        <strain evidence="2">ZW T2_19</strain>
    </source>
</reference>
<protein>
    <submittedName>
        <fullName evidence="2">Uncharacterized protein</fullName>
    </submittedName>
</protein>
<sequence length="121" mass="12635">MIVPTLVALAIGVWVVGRTALALLPAPRSGKLLARDRLRVLSHLIDSVAVLALVRVFADWGAVTLAPWFLLIALTAAAAAGAALRWESLPWLEEGARVRRRSAGLAASAVLTAALIGLVAV</sequence>
<comment type="caution">
    <text evidence="2">The sequence shown here is derived from an EMBL/GenBank/DDBJ whole genome shotgun (WGS) entry which is preliminary data.</text>
</comment>
<organism evidence="2 3">
    <name type="scientific">Rathayibacter rubneri</name>
    <dbReference type="NCBI Taxonomy" id="2950106"/>
    <lineage>
        <taxon>Bacteria</taxon>
        <taxon>Bacillati</taxon>
        <taxon>Actinomycetota</taxon>
        <taxon>Actinomycetes</taxon>
        <taxon>Micrococcales</taxon>
        <taxon>Microbacteriaceae</taxon>
        <taxon>Rathayibacter</taxon>
    </lineage>
</organism>
<keyword evidence="3" id="KW-1185">Reference proteome</keyword>
<gene>
    <name evidence="2" type="ORF">NB037_08360</name>
</gene>
<accession>A0A9X2IRL1</accession>
<dbReference type="Proteomes" id="UP001155240">
    <property type="component" value="Unassembled WGS sequence"/>
</dbReference>
<dbReference type="AlphaFoldDB" id="A0A9X2IRL1"/>